<dbReference type="Proteomes" id="UP000008144">
    <property type="component" value="Chromosome 2"/>
</dbReference>
<reference evidence="1" key="4">
    <citation type="submission" date="2025-09" db="UniProtKB">
        <authorList>
            <consortium name="Ensembl"/>
        </authorList>
    </citation>
    <scope>IDENTIFICATION</scope>
</reference>
<dbReference type="AlphaFoldDB" id="H2XM55"/>
<accession>H2XM55</accession>
<evidence type="ECO:0000313" key="1">
    <source>
        <dbReference type="Ensembl" id="ENSCINP00000030737.1"/>
    </source>
</evidence>
<dbReference type="Ensembl" id="ENSCINT00000036279.1">
    <property type="protein sequence ID" value="ENSCINP00000030737.1"/>
    <property type="gene ID" value="ENSCING00000021530.1"/>
</dbReference>
<reference evidence="1" key="2">
    <citation type="journal article" date="2008" name="Genome Biol.">
        <title>Improved genome assembly and evidence-based global gene model set for the chordate Ciona intestinalis: new insight into intron and operon populations.</title>
        <authorList>
            <person name="Satou Y."/>
            <person name="Mineta K."/>
            <person name="Ogasawara M."/>
            <person name="Sasakura Y."/>
            <person name="Shoguchi E."/>
            <person name="Ueno K."/>
            <person name="Yamada L."/>
            <person name="Matsumoto J."/>
            <person name="Wasserscheid J."/>
            <person name="Dewar K."/>
            <person name="Wiley G.B."/>
            <person name="Macmil S.L."/>
            <person name="Roe B.A."/>
            <person name="Zeller R.W."/>
            <person name="Hastings K.E."/>
            <person name="Lemaire P."/>
            <person name="Lindquist E."/>
            <person name="Endo T."/>
            <person name="Hotta K."/>
            <person name="Inaba K."/>
        </authorList>
    </citation>
    <scope>NUCLEOTIDE SEQUENCE [LARGE SCALE GENOMIC DNA]</scope>
    <source>
        <strain evidence="1">wild type</strain>
    </source>
</reference>
<dbReference type="EMBL" id="EAAA01001414">
    <property type="status" value="NOT_ANNOTATED_CDS"/>
    <property type="molecule type" value="Genomic_DNA"/>
</dbReference>
<sequence length="42" mass="4919">MTIMLCRTKIRKRLISNYASSRTANVKRVATIFVKLLVYCKK</sequence>
<keyword evidence="2" id="KW-1185">Reference proteome</keyword>
<reference evidence="1" key="3">
    <citation type="submission" date="2025-08" db="UniProtKB">
        <authorList>
            <consortium name="Ensembl"/>
        </authorList>
    </citation>
    <scope>IDENTIFICATION</scope>
</reference>
<dbReference type="HOGENOM" id="CLU_3260238_0_0_1"/>
<name>H2XM55_CIOIN</name>
<protein>
    <submittedName>
        <fullName evidence="1">Uncharacterized protein</fullName>
    </submittedName>
</protein>
<proteinExistence type="predicted"/>
<dbReference type="InParanoid" id="H2XM55"/>
<reference evidence="2" key="1">
    <citation type="journal article" date="2002" name="Science">
        <title>The draft genome of Ciona intestinalis: insights into chordate and vertebrate origins.</title>
        <authorList>
            <person name="Dehal P."/>
            <person name="Satou Y."/>
            <person name="Campbell R.K."/>
            <person name="Chapman J."/>
            <person name="Degnan B."/>
            <person name="De Tomaso A."/>
            <person name="Davidson B."/>
            <person name="Di Gregorio A."/>
            <person name="Gelpke M."/>
            <person name="Goodstein D.M."/>
            <person name="Harafuji N."/>
            <person name="Hastings K.E."/>
            <person name="Ho I."/>
            <person name="Hotta K."/>
            <person name="Huang W."/>
            <person name="Kawashima T."/>
            <person name="Lemaire P."/>
            <person name="Martinez D."/>
            <person name="Meinertzhagen I.A."/>
            <person name="Necula S."/>
            <person name="Nonaka M."/>
            <person name="Putnam N."/>
            <person name="Rash S."/>
            <person name="Saiga H."/>
            <person name="Satake M."/>
            <person name="Terry A."/>
            <person name="Yamada L."/>
            <person name="Wang H.G."/>
            <person name="Awazu S."/>
            <person name="Azumi K."/>
            <person name="Boore J."/>
            <person name="Branno M."/>
            <person name="Chin-Bow S."/>
            <person name="DeSantis R."/>
            <person name="Doyle S."/>
            <person name="Francino P."/>
            <person name="Keys D.N."/>
            <person name="Haga S."/>
            <person name="Hayashi H."/>
            <person name="Hino K."/>
            <person name="Imai K.S."/>
            <person name="Inaba K."/>
            <person name="Kano S."/>
            <person name="Kobayashi K."/>
            <person name="Kobayashi M."/>
            <person name="Lee B.I."/>
            <person name="Makabe K.W."/>
            <person name="Manohar C."/>
            <person name="Matassi G."/>
            <person name="Medina M."/>
            <person name="Mochizuki Y."/>
            <person name="Mount S."/>
            <person name="Morishita T."/>
            <person name="Miura S."/>
            <person name="Nakayama A."/>
            <person name="Nishizaka S."/>
            <person name="Nomoto H."/>
            <person name="Ohta F."/>
            <person name="Oishi K."/>
            <person name="Rigoutsos I."/>
            <person name="Sano M."/>
            <person name="Sasaki A."/>
            <person name="Sasakura Y."/>
            <person name="Shoguchi E."/>
            <person name="Shin-i T."/>
            <person name="Spagnuolo A."/>
            <person name="Stainier D."/>
            <person name="Suzuki M.M."/>
            <person name="Tassy O."/>
            <person name="Takatori N."/>
            <person name="Tokuoka M."/>
            <person name="Yagi K."/>
            <person name="Yoshizaki F."/>
            <person name="Wada S."/>
            <person name="Zhang C."/>
            <person name="Hyatt P.D."/>
            <person name="Larimer F."/>
            <person name="Detter C."/>
            <person name="Doggett N."/>
            <person name="Glavina T."/>
            <person name="Hawkins T."/>
            <person name="Richardson P."/>
            <person name="Lucas S."/>
            <person name="Kohara Y."/>
            <person name="Levine M."/>
            <person name="Satoh N."/>
            <person name="Rokhsar D.S."/>
        </authorList>
    </citation>
    <scope>NUCLEOTIDE SEQUENCE [LARGE SCALE GENOMIC DNA]</scope>
</reference>
<evidence type="ECO:0000313" key="2">
    <source>
        <dbReference type="Proteomes" id="UP000008144"/>
    </source>
</evidence>
<organism evidence="1 2">
    <name type="scientific">Ciona intestinalis</name>
    <name type="common">Transparent sea squirt</name>
    <name type="synonym">Ascidia intestinalis</name>
    <dbReference type="NCBI Taxonomy" id="7719"/>
    <lineage>
        <taxon>Eukaryota</taxon>
        <taxon>Metazoa</taxon>
        <taxon>Chordata</taxon>
        <taxon>Tunicata</taxon>
        <taxon>Ascidiacea</taxon>
        <taxon>Phlebobranchia</taxon>
        <taxon>Cionidae</taxon>
        <taxon>Ciona</taxon>
    </lineage>
</organism>